<evidence type="ECO:0000256" key="3">
    <source>
        <dbReference type="ARBA" id="ARBA00022448"/>
    </source>
</evidence>
<keyword evidence="6" id="KW-1133">Transmembrane helix</keyword>
<dbReference type="AlphaFoldDB" id="A0A383VYF3"/>
<gene>
    <name evidence="10" type="ORF">BQ4739_LOCUS10155</name>
</gene>
<evidence type="ECO:0000256" key="2">
    <source>
        <dbReference type="ARBA" id="ARBA00006416"/>
    </source>
</evidence>
<evidence type="ECO:0000256" key="9">
    <source>
        <dbReference type="RuleBase" id="RU363100"/>
    </source>
</evidence>
<comment type="similarity">
    <text evidence="2 9">Belongs to the mitochondrial pyruvate carrier (MPC) (TC 2.A.105) family.</text>
</comment>
<name>A0A383VYF3_TETOB</name>
<keyword evidence="3 9" id="KW-0813">Transport</keyword>
<evidence type="ECO:0000256" key="6">
    <source>
        <dbReference type="ARBA" id="ARBA00022989"/>
    </source>
</evidence>
<dbReference type="STRING" id="3088.A0A383VYF3"/>
<protein>
    <recommendedName>
        <fullName evidence="9">Mitochondrial pyruvate carrier</fullName>
    </recommendedName>
</protein>
<evidence type="ECO:0000256" key="1">
    <source>
        <dbReference type="ARBA" id="ARBA00004448"/>
    </source>
</evidence>
<organism evidence="10 11">
    <name type="scientific">Tetradesmus obliquus</name>
    <name type="common">Green alga</name>
    <name type="synonym">Acutodesmus obliquus</name>
    <dbReference type="NCBI Taxonomy" id="3088"/>
    <lineage>
        <taxon>Eukaryota</taxon>
        <taxon>Viridiplantae</taxon>
        <taxon>Chlorophyta</taxon>
        <taxon>core chlorophytes</taxon>
        <taxon>Chlorophyceae</taxon>
        <taxon>CS clade</taxon>
        <taxon>Sphaeropleales</taxon>
        <taxon>Scenedesmaceae</taxon>
        <taxon>Tetradesmus</taxon>
    </lineage>
</organism>
<evidence type="ECO:0000256" key="4">
    <source>
        <dbReference type="ARBA" id="ARBA00022692"/>
    </source>
</evidence>
<keyword evidence="5 9" id="KW-0999">Mitochondrion inner membrane</keyword>
<comment type="function">
    <text evidence="9">Mediates the uptake of pyruvate into mitochondria.</text>
</comment>
<dbReference type="InterPro" id="IPR005336">
    <property type="entry name" value="MPC"/>
</dbReference>
<dbReference type="EMBL" id="FNXT01000963">
    <property type="protein sequence ID" value="SZX69889.1"/>
    <property type="molecule type" value="Genomic_DNA"/>
</dbReference>
<keyword evidence="11" id="KW-1185">Reference proteome</keyword>
<dbReference type="Proteomes" id="UP000256970">
    <property type="component" value="Unassembled WGS sequence"/>
</dbReference>
<reference evidence="10 11" key="1">
    <citation type="submission" date="2016-10" db="EMBL/GenBank/DDBJ databases">
        <authorList>
            <person name="Cai Z."/>
        </authorList>
    </citation>
    <scope>NUCLEOTIDE SEQUENCE [LARGE SCALE GENOMIC DNA]</scope>
</reference>
<evidence type="ECO:0000313" key="10">
    <source>
        <dbReference type="EMBL" id="SZX69889.1"/>
    </source>
</evidence>
<proteinExistence type="inferred from homology"/>
<evidence type="ECO:0000256" key="5">
    <source>
        <dbReference type="ARBA" id="ARBA00022792"/>
    </source>
</evidence>
<keyword evidence="8" id="KW-0472">Membrane</keyword>
<comment type="subcellular location">
    <subcellularLocation>
        <location evidence="1 9">Mitochondrion inner membrane</location>
        <topology evidence="1 9">Multi-pass membrane protein</topology>
    </subcellularLocation>
</comment>
<dbReference type="PANTHER" id="PTHR14154">
    <property type="entry name" value="UPF0041 BRAIN PROTEIN 44-RELATED"/>
    <property type="match status" value="1"/>
</dbReference>
<evidence type="ECO:0000256" key="7">
    <source>
        <dbReference type="ARBA" id="ARBA00023128"/>
    </source>
</evidence>
<dbReference type="GO" id="GO:0006850">
    <property type="term" value="P:pyruvate import into mitochondria"/>
    <property type="evidence" value="ECO:0007669"/>
    <property type="project" value="InterPro"/>
</dbReference>
<dbReference type="Pfam" id="PF03650">
    <property type="entry name" value="MPC"/>
    <property type="match status" value="1"/>
</dbReference>
<sequence length="105" mass="11903">MSAATKLQAFWNHPAGPKTIHFWAPAFKWGITFANIADMQRPAEKISTPQQCAVTLTGLIWTRYSTQISPINYNLMTVNAFMAVTGLYQLSRKFRYEMSKKEAAV</sequence>
<keyword evidence="7 9" id="KW-0496">Mitochondrion</keyword>
<evidence type="ECO:0000256" key="8">
    <source>
        <dbReference type="ARBA" id="ARBA00023136"/>
    </source>
</evidence>
<dbReference type="GO" id="GO:0005743">
    <property type="term" value="C:mitochondrial inner membrane"/>
    <property type="evidence" value="ECO:0007669"/>
    <property type="project" value="UniProtKB-SubCell"/>
</dbReference>
<accession>A0A383VYF3</accession>
<keyword evidence="4" id="KW-0812">Transmembrane</keyword>
<evidence type="ECO:0000313" key="11">
    <source>
        <dbReference type="Proteomes" id="UP000256970"/>
    </source>
</evidence>